<dbReference type="RefSeq" id="WP_146136653.1">
    <property type="nucleotide sequence ID" value="NZ_PVTD01000002.1"/>
</dbReference>
<accession>A0A2T0RVI3</accession>
<dbReference type="AlphaFoldDB" id="A0A2T0RVI3"/>
<name>A0A2T0RVI3_9RHOB</name>
<gene>
    <name evidence="1" type="ORF">CLV78_102382</name>
</gene>
<proteinExistence type="predicted"/>
<reference evidence="1 2" key="1">
    <citation type="submission" date="2018-03" db="EMBL/GenBank/DDBJ databases">
        <title>Genomic Encyclopedia of Archaeal and Bacterial Type Strains, Phase II (KMG-II): from individual species to whole genera.</title>
        <authorList>
            <person name="Goeker M."/>
        </authorList>
    </citation>
    <scope>NUCLEOTIDE SEQUENCE [LARGE SCALE GENOMIC DNA]</scope>
    <source>
        <strain evidence="1 2">DSM 29328</strain>
    </source>
</reference>
<evidence type="ECO:0000313" key="2">
    <source>
        <dbReference type="Proteomes" id="UP000239480"/>
    </source>
</evidence>
<dbReference type="EMBL" id="PVTD01000002">
    <property type="protein sequence ID" value="PRY25205.1"/>
    <property type="molecule type" value="Genomic_DNA"/>
</dbReference>
<protein>
    <submittedName>
        <fullName evidence="1">Uncharacterized protein</fullName>
    </submittedName>
</protein>
<sequence>MAWEGGYVGDWSDIEAFVERLREQQGAVVLGKRRLQEVSGNAYPGGEIALLIERQLVNTQFGYGAWKELHGANVLEAVRNYIRKVG</sequence>
<keyword evidence="2" id="KW-1185">Reference proteome</keyword>
<organism evidence="1 2">
    <name type="scientific">Aliiruegeria haliotis</name>
    <dbReference type="NCBI Taxonomy" id="1280846"/>
    <lineage>
        <taxon>Bacteria</taxon>
        <taxon>Pseudomonadati</taxon>
        <taxon>Pseudomonadota</taxon>
        <taxon>Alphaproteobacteria</taxon>
        <taxon>Rhodobacterales</taxon>
        <taxon>Roseobacteraceae</taxon>
        <taxon>Aliiruegeria</taxon>
    </lineage>
</organism>
<comment type="caution">
    <text evidence="1">The sequence shown here is derived from an EMBL/GenBank/DDBJ whole genome shotgun (WGS) entry which is preliminary data.</text>
</comment>
<dbReference type="Proteomes" id="UP000239480">
    <property type="component" value="Unassembled WGS sequence"/>
</dbReference>
<evidence type="ECO:0000313" key="1">
    <source>
        <dbReference type="EMBL" id="PRY25205.1"/>
    </source>
</evidence>